<feature type="chain" id="PRO_5047428358" description="Organic solvent tolerance-like N-terminal domain-containing protein" evidence="1">
    <location>
        <begin position="19"/>
        <end position="273"/>
    </location>
</feature>
<sequence length="273" mass="31279">MKNLLLGTLTLLSLAANANQCANLEEIANTFKKDLKAELANTVYPEDKAGQQEFRAKVGAKINYLKGLKHSIEVCYEDYGTPKMYSCQMGSDLLKGEHHGNLRTTYTSSISVDYECKAELFLGHTITRNMETGKTIYMESGGMHILNTLYKCSGSYTNEEYSFRKVLLSEDNVFFMDQYLIYRTDVKVIAKKYKTENNLRVEYTDSEVIFHYGDAFVAISKENGEATRSNFISMDELTEGTCQTRFDAEKNIIYPRTNIDEKRWGFELEYVTH</sequence>
<feature type="signal peptide" evidence="1">
    <location>
        <begin position="1"/>
        <end position="18"/>
    </location>
</feature>
<evidence type="ECO:0000256" key="1">
    <source>
        <dbReference type="SAM" id="SignalP"/>
    </source>
</evidence>
<evidence type="ECO:0000313" key="3">
    <source>
        <dbReference type="Proteomes" id="UP000443582"/>
    </source>
</evidence>
<evidence type="ECO:0000313" key="2">
    <source>
        <dbReference type="EMBL" id="RZF21740.1"/>
    </source>
</evidence>
<accession>A0ABY0IGW1</accession>
<protein>
    <recommendedName>
        <fullName evidence="4">Organic solvent tolerance-like N-terminal domain-containing protein</fullName>
    </recommendedName>
</protein>
<name>A0ABY0IGW1_9BACT</name>
<comment type="caution">
    <text evidence="2">The sequence shown here is derived from an EMBL/GenBank/DDBJ whole genome shotgun (WGS) entry which is preliminary data.</text>
</comment>
<reference evidence="3" key="1">
    <citation type="journal article" date="2019" name="Int. J. Syst. Evol. Microbiol.">
        <title>Halobacteriovorax valvorus sp. nov., a novel prokaryotic predator isolated from coastal seawater of China.</title>
        <authorList>
            <person name="Chen M.-X."/>
        </authorList>
    </citation>
    <scope>NUCLEOTIDE SEQUENCE [LARGE SCALE GENOMIC DNA]</scope>
    <source>
        <strain evidence="3">BL9</strain>
    </source>
</reference>
<gene>
    <name evidence="2" type="ORF">DAY19_08610</name>
</gene>
<dbReference type="EMBL" id="QDKL01000002">
    <property type="protein sequence ID" value="RZF21740.1"/>
    <property type="molecule type" value="Genomic_DNA"/>
</dbReference>
<dbReference type="Proteomes" id="UP000443582">
    <property type="component" value="Unassembled WGS sequence"/>
</dbReference>
<evidence type="ECO:0008006" key="4">
    <source>
        <dbReference type="Google" id="ProtNLM"/>
    </source>
</evidence>
<proteinExistence type="predicted"/>
<organism evidence="2 3">
    <name type="scientific">Halobacteriovorax vibrionivorans</name>
    <dbReference type="NCBI Taxonomy" id="2152716"/>
    <lineage>
        <taxon>Bacteria</taxon>
        <taxon>Pseudomonadati</taxon>
        <taxon>Bdellovibrionota</taxon>
        <taxon>Bacteriovoracia</taxon>
        <taxon>Bacteriovoracales</taxon>
        <taxon>Halobacteriovoraceae</taxon>
        <taxon>Halobacteriovorax</taxon>
    </lineage>
</organism>
<keyword evidence="3" id="KW-1185">Reference proteome</keyword>
<keyword evidence="1" id="KW-0732">Signal</keyword>
<dbReference type="RefSeq" id="WP_115361429.1">
    <property type="nucleotide sequence ID" value="NZ_QDKL01000002.1"/>
</dbReference>